<reference evidence="2 7" key="3">
    <citation type="submission" date="2019-12" db="EMBL/GenBank/DDBJ databases">
        <authorList>
            <person name="Jiao W.-B."/>
            <person name="Schneeberger K."/>
        </authorList>
    </citation>
    <scope>NUCLEOTIDE SEQUENCE [LARGE SCALE GENOMIC DNA]</scope>
    <source>
        <strain evidence="6">cv. An-1</strain>
        <strain evidence="7">cv. C24</strain>
    </source>
</reference>
<keyword evidence="1" id="KW-0732">Signal</keyword>
<evidence type="ECO:0000313" key="2">
    <source>
        <dbReference type="EMBL" id="CAA0404963.1"/>
    </source>
</evidence>
<dbReference type="AlphaFoldDB" id="A0A178UI14"/>
<dbReference type="EMBL" id="CACSHJ010000096">
    <property type="protein sequence ID" value="CAA0404963.1"/>
    <property type="molecule type" value="Genomic_DNA"/>
</dbReference>
<dbReference type="ExpressionAtlas" id="A0A178UI14">
    <property type="expression patterns" value="baseline"/>
</dbReference>
<feature type="signal peptide" evidence="1">
    <location>
        <begin position="1"/>
        <end position="26"/>
    </location>
</feature>
<evidence type="ECO:0000313" key="6">
    <source>
        <dbReference type="Proteomes" id="UP000426265"/>
    </source>
</evidence>
<sequence length="81" mass="8799">MTGNMYKMMMLMALIMMTCGLQACNATNVDESKPDPKLECFKNCSISCGKQNQPCYEDCLTKCGLPKRPSTSTPSSSSTTA</sequence>
<evidence type="ECO:0008006" key="8">
    <source>
        <dbReference type="Google" id="ProtNLM"/>
    </source>
</evidence>
<proteinExistence type="predicted"/>
<organism evidence="3 5">
    <name type="scientific">Arabidopsis thaliana</name>
    <name type="common">Mouse-ear cress</name>
    <dbReference type="NCBI Taxonomy" id="3702"/>
    <lineage>
        <taxon>Eukaryota</taxon>
        <taxon>Viridiplantae</taxon>
        <taxon>Streptophyta</taxon>
        <taxon>Embryophyta</taxon>
        <taxon>Tracheophyta</taxon>
        <taxon>Spermatophyta</taxon>
        <taxon>Magnoliopsida</taxon>
        <taxon>eudicotyledons</taxon>
        <taxon>Gunneridae</taxon>
        <taxon>Pentapetalae</taxon>
        <taxon>rosids</taxon>
        <taxon>malvids</taxon>
        <taxon>Brassicales</taxon>
        <taxon>Brassicaceae</taxon>
        <taxon>Camelineae</taxon>
        <taxon>Arabidopsis</taxon>
    </lineage>
</organism>
<accession>A0A178UI14</accession>
<dbReference type="OrthoDB" id="1024608at2759"/>
<dbReference type="EMBL" id="LUHQ01000005">
    <property type="protein sequence ID" value="OAO93423.1"/>
    <property type="molecule type" value="Genomic_DNA"/>
</dbReference>
<evidence type="ECO:0000313" key="4">
    <source>
        <dbReference type="EMBL" id="VYS67991.1"/>
    </source>
</evidence>
<dbReference type="PROSITE" id="PS51257">
    <property type="entry name" value="PROKAR_LIPOPROTEIN"/>
    <property type="match status" value="1"/>
</dbReference>
<reference evidence="3" key="2">
    <citation type="submission" date="2016-03" db="EMBL/GenBank/DDBJ databases">
        <title>Full-length assembly of Arabidopsis thaliana Ler reveals the complement of translocations and inversions.</title>
        <authorList>
            <person name="Zapata L."/>
            <person name="Schneeberger K."/>
            <person name="Ossowski S."/>
        </authorList>
    </citation>
    <scope>NUCLEOTIDE SEQUENCE [LARGE SCALE GENOMIC DNA]</scope>
    <source>
        <tissue evidence="3">Leaf</tissue>
    </source>
</reference>
<dbReference type="EMBL" id="CACRSJ010000110">
    <property type="protein sequence ID" value="VYS67991.1"/>
    <property type="molecule type" value="Genomic_DNA"/>
</dbReference>
<name>A0A178UI14_ARATH</name>
<evidence type="ECO:0000313" key="5">
    <source>
        <dbReference type="Proteomes" id="UP000078284"/>
    </source>
</evidence>
<gene>
    <name evidence="3" type="ordered locus">AXX17_At5g26430</name>
    <name evidence="4" type="ORF">AN1_LOCUS23387</name>
    <name evidence="2" type="ORF">C24_LOCUS23265</name>
</gene>
<protein>
    <recommendedName>
        <fullName evidence="8">Membrane lipoprotein</fullName>
    </recommendedName>
</protein>
<feature type="chain" id="PRO_5033255718" description="Membrane lipoprotein" evidence="1">
    <location>
        <begin position="27"/>
        <end position="81"/>
    </location>
</feature>
<dbReference type="Proteomes" id="UP000426265">
    <property type="component" value="Unassembled WGS sequence"/>
</dbReference>
<reference evidence="5" key="1">
    <citation type="journal article" date="2016" name="Proc. Natl. Acad. Sci. U.S.A.">
        <title>Chromosome-level assembly of Arabidopsis thaliana Ler reveals the extent of translocation and inversion polymorphisms.</title>
        <authorList>
            <person name="Zapata L."/>
            <person name="Ding J."/>
            <person name="Willing E.M."/>
            <person name="Hartwig B."/>
            <person name="Bezdan D."/>
            <person name="Jiao W.B."/>
            <person name="Patel V."/>
            <person name="Velikkakam James G."/>
            <person name="Koornneef M."/>
            <person name="Ossowski S."/>
            <person name="Schneeberger K."/>
        </authorList>
    </citation>
    <scope>NUCLEOTIDE SEQUENCE [LARGE SCALE GENOMIC DNA]</scope>
    <source>
        <strain evidence="5">cv. Landsberg erecta</strain>
    </source>
</reference>
<evidence type="ECO:0000256" key="1">
    <source>
        <dbReference type="SAM" id="SignalP"/>
    </source>
</evidence>
<evidence type="ECO:0000313" key="7">
    <source>
        <dbReference type="Proteomes" id="UP000434276"/>
    </source>
</evidence>
<dbReference type="Proteomes" id="UP000434276">
    <property type="component" value="Unassembled WGS sequence"/>
</dbReference>
<dbReference type="Proteomes" id="UP000078284">
    <property type="component" value="Chromosome 5"/>
</dbReference>
<accession>A0A5S9Y7L5</accession>
<evidence type="ECO:0000313" key="3">
    <source>
        <dbReference type="EMBL" id="OAO93423.1"/>
    </source>
</evidence>